<reference evidence="3" key="1">
    <citation type="journal article" date="2021" name="PeerJ">
        <title>Extensive microbial diversity within the chicken gut microbiome revealed by metagenomics and culture.</title>
        <authorList>
            <person name="Gilroy R."/>
            <person name="Ravi A."/>
            <person name="Getino M."/>
            <person name="Pursley I."/>
            <person name="Horton D.L."/>
            <person name="Alikhan N.F."/>
            <person name="Baker D."/>
            <person name="Gharbi K."/>
            <person name="Hall N."/>
            <person name="Watson M."/>
            <person name="Adriaenssens E.M."/>
            <person name="Foster-Nyarko E."/>
            <person name="Jarju S."/>
            <person name="Secka A."/>
            <person name="Antonio M."/>
            <person name="Oren A."/>
            <person name="Chaudhuri R.R."/>
            <person name="La Ragione R."/>
            <person name="Hildebrand F."/>
            <person name="Pallen M.J."/>
        </authorList>
    </citation>
    <scope>NUCLEOTIDE SEQUENCE</scope>
    <source>
        <strain evidence="3">ChiSjej1B19-8411</strain>
    </source>
</reference>
<dbReference type="Pfam" id="PF04909">
    <property type="entry name" value="Amidohydro_2"/>
    <property type="match status" value="1"/>
</dbReference>
<feature type="domain" description="Amidohydrolase-related" evidence="2">
    <location>
        <begin position="2"/>
        <end position="282"/>
    </location>
</feature>
<dbReference type="PANTHER" id="PTHR21240">
    <property type="entry name" value="2-AMINO-3-CARBOXYLMUCONATE-6-SEMIALDEHYDE DECARBOXYLASE"/>
    <property type="match status" value="1"/>
</dbReference>
<evidence type="ECO:0000313" key="3">
    <source>
        <dbReference type="EMBL" id="HIX58512.1"/>
    </source>
</evidence>
<dbReference type="GO" id="GO:0016831">
    <property type="term" value="F:carboxy-lyase activity"/>
    <property type="evidence" value="ECO:0007669"/>
    <property type="project" value="InterPro"/>
</dbReference>
<dbReference type="InterPro" id="IPR032466">
    <property type="entry name" value="Metal_Hydrolase"/>
</dbReference>
<dbReference type="SUPFAM" id="SSF51556">
    <property type="entry name" value="Metallo-dependent hydrolases"/>
    <property type="match status" value="1"/>
</dbReference>
<dbReference type="PANTHER" id="PTHR21240:SF30">
    <property type="entry name" value="AMIDOHYDROLASE-RELATED DOMAIN-CONTAINING PROTEIN-RELATED"/>
    <property type="match status" value="1"/>
</dbReference>
<gene>
    <name evidence="3" type="ORF">IAA45_02175</name>
</gene>
<evidence type="ECO:0000313" key="4">
    <source>
        <dbReference type="Proteomes" id="UP000886817"/>
    </source>
</evidence>
<dbReference type="EMBL" id="DXEX01000055">
    <property type="protein sequence ID" value="HIX58512.1"/>
    <property type="molecule type" value="Genomic_DNA"/>
</dbReference>
<organism evidence="3 4">
    <name type="scientific">Candidatus Blautia gallistercoris</name>
    <dbReference type="NCBI Taxonomy" id="2838490"/>
    <lineage>
        <taxon>Bacteria</taxon>
        <taxon>Bacillati</taxon>
        <taxon>Bacillota</taxon>
        <taxon>Clostridia</taxon>
        <taxon>Lachnospirales</taxon>
        <taxon>Lachnospiraceae</taxon>
        <taxon>Blautia</taxon>
    </lineage>
</organism>
<dbReference type="InterPro" id="IPR006680">
    <property type="entry name" value="Amidohydro-rel"/>
</dbReference>
<dbReference type="GO" id="GO:0019748">
    <property type="term" value="P:secondary metabolic process"/>
    <property type="evidence" value="ECO:0007669"/>
    <property type="project" value="TreeGrafter"/>
</dbReference>
<evidence type="ECO:0000256" key="1">
    <source>
        <dbReference type="ARBA" id="ARBA00023239"/>
    </source>
</evidence>
<dbReference type="GO" id="GO:0005829">
    <property type="term" value="C:cytosol"/>
    <property type="evidence" value="ECO:0007669"/>
    <property type="project" value="TreeGrafter"/>
</dbReference>
<dbReference type="GO" id="GO:0016787">
    <property type="term" value="F:hydrolase activity"/>
    <property type="evidence" value="ECO:0007669"/>
    <property type="project" value="InterPro"/>
</dbReference>
<evidence type="ECO:0000259" key="2">
    <source>
        <dbReference type="Pfam" id="PF04909"/>
    </source>
</evidence>
<dbReference type="InterPro" id="IPR032465">
    <property type="entry name" value="ACMSD"/>
</dbReference>
<dbReference type="AlphaFoldDB" id="A0A9D1WGQ0"/>
<protein>
    <submittedName>
        <fullName evidence="3">Amidohydrolase family protein</fullName>
    </submittedName>
</protein>
<comment type="caution">
    <text evidence="3">The sequence shown here is derived from an EMBL/GenBank/DDBJ whole genome shotgun (WGS) entry which is preliminary data.</text>
</comment>
<accession>A0A9D1WGQ0</accession>
<name>A0A9D1WGQ0_9FIRM</name>
<dbReference type="Gene3D" id="3.20.20.140">
    <property type="entry name" value="Metal-dependent hydrolases"/>
    <property type="match status" value="1"/>
</dbReference>
<dbReference type="Proteomes" id="UP000886817">
    <property type="component" value="Unassembled WGS sequence"/>
</dbReference>
<proteinExistence type="predicted"/>
<reference evidence="3" key="2">
    <citation type="submission" date="2021-04" db="EMBL/GenBank/DDBJ databases">
        <authorList>
            <person name="Gilroy R."/>
        </authorList>
    </citation>
    <scope>NUCLEOTIDE SEQUENCE</scope>
    <source>
        <strain evidence="3">ChiSjej1B19-8411</strain>
    </source>
</reference>
<keyword evidence="1" id="KW-0456">Lyase</keyword>
<sequence length="285" mass="32036">MAEKRIRDMDQNGIDMQVLSCPAQIGMLPSAEAIPLAKAVNDRLAAAVRKYPDRFSAFAVLPWQDPIQATAELKRAVEELGLRGAFLAGRPERGTVFLGDPRFEPVLREAEKLNVSIYVHPGCPVPAVQDAYYARLEPELSARLSIFGWGWHNEAGIQVLRMILAGVFEKYPALQIISGHWGELIPFYLSRLDQALPKKVTRLSRTITATYTEHVYVTPSGIFDYPQLQFLLQVLGADRILYSVDFPLIGQENAREFLERAPISETDKKKIAYANTEHLFRIGIN</sequence>